<dbReference type="InterPro" id="IPR011990">
    <property type="entry name" value="TPR-like_helical_dom_sf"/>
</dbReference>
<dbReference type="Gene3D" id="1.25.40.10">
    <property type="entry name" value="Tetratricopeptide repeat domain"/>
    <property type="match status" value="1"/>
</dbReference>
<evidence type="ECO:0000313" key="1">
    <source>
        <dbReference type="EMBL" id="KAK2080435.1"/>
    </source>
</evidence>
<keyword evidence="2" id="KW-1185">Reference proteome</keyword>
<comment type="caution">
    <text evidence="1">The sequence shown here is derived from an EMBL/GenBank/DDBJ whole genome shotgun (WGS) entry which is preliminary data.</text>
</comment>
<dbReference type="SUPFAM" id="SSF48452">
    <property type="entry name" value="TPR-like"/>
    <property type="match status" value="1"/>
</dbReference>
<evidence type="ECO:0008006" key="3">
    <source>
        <dbReference type="Google" id="ProtNLM"/>
    </source>
</evidence>
<proteinExistence type="predicted"/>
<name>A0AAD9INW6_PROWI</name>
<accession>A0AAD9INW6</accession>
<dbReference type="Proteomes" id="UP001255856">
    <property type="component" value="Unassembled WGS sequence"/>
</dbReference>
<organism evidence="1 2">
    <name type="scientific">Prototheca wickerhamii</name>
    <dbReference type="NCBI Taxonomy" id="3111"/>
    <lineage>
        <taxon>Eukaryota</taxon>
        <taxon>Viridiplantae</taxon>
        <taxon>Chlorophyta</taxon>
        <taxon>core chlorophytes</taxon>
        <taxon>Trebouxiophyceae</taxon>
        <taxon>Chlorellales</taxon>
        <taxon>Chlorellaceae</taxon>
        <taxon>Prototheca</taxon>
    </lineage>
</organism>
<protein>
    <recommendedName>
        <fullName evidence="3">DUF924 domain-containing protein</fullName>
    </recommendedName>
</protein>
<sequence>MSDSERMKFWFGKNQSADDEIRDKFGADLEAFGAGELDEWRDCPLSAAAGIILGDQFTRNVYRGSPKSFDFDPRVREWTLGLVKSGEHRRMPGAMRLFVLLPLTHHENLESHEIMSKELAQWKADVEATEPPAPELLKFIAIATQV</sequence>
<dbReference type="Gene3D" id="1.20.58.320">
    <property type="entry name" value="TPR-like"/>
    <property type="match status" value="1"/>
</dbReference>
<gene>
    <name evidence="1" type="ORF">QBZ16_000288</name>
</gene>
<dbReference type="Pfam" id="PF06041">
    <property type="entry name" value="DUF924"/>
    <property type="match status" value="1"/>
</dbReference>
<evidence type="ECO:0000313" key="2">
    <source>
        <dbReference type="Proteomes" id="UP001255856"/>
    </source>
</evidence>
<dbReference type="EMBL" id="JASFZW010000001">
    <property type="protein sequence ID" value="KAK2080435.1"/>
    <property type="molecule type" value="Genomic_DNA"/>
</dbReference>
<dbReference type="InterPro" id="IPR010323">
    <property type="entry name" value="DUF924"/>
</dbReference>
<reference evidence="1" key="1">
    <citation type="submission" date="2021-01" db="EMBL/GenBank/DDBJ databases">
        <authorList>
            <person name="Eckstrom K.M.E."/>
        </authorList>
    </citation>
    <scope>NUCLEOTIDE SEQUENCE</scope>
    <source>
        <strain evidence="1">UVCC 0001</strain>
    </source>
</reference>
<dbReference type="AlphaFoldDB" id="A0AAD9INW6"/>